<evidence type="ECO:0000313" key="3">
    <source>
        <dbReference type="Proteomes" id="UP000467700"/>
    </source>
</evidence>
<feature type="compositionally biased region" description="Low complexity" evidence="1">
    <location>
        <begin position="119"/>
        <end position="129"/>
    </location>
</feature>
<feature type="compositionally biased region" description="Basic and acidic residues" evidence="1">
    <location>
        <begin position="134"/>
        <end position="146"/>
    </location>
</feature>
<sequence>MSNHSTSETQHQLEQQRRLAEQKAWERQERAQQRQMEEERERAEEEELEREVTEVEQAAEEEQLQNKAAAVRWLQEEDEQRQRAEAERRAKEQSLDEEDEEEVVARAQHKGKKRAVMPSSSESSSGSESESNEGTDREKENGEEKGKRRKKKEKTKTKRESQSWRKSEEEKKEIQDWWITRAEQDWPVAAELCSHCLSAGYWQGNKAGPTQGLMPSLHLDKNNEGKRKQEEGKGDFEPEERAKKPRVEEGGEALPHWAAAVGVDRVWRRQRREQAEALDDPMIHLAWSIESMQRQQVTMNQAILEQLEMANCLLEWFVKAYEKANGVEEPEGRAGEGSGGRAEGGSMAQ</sequence>
<feature type="compositionally biased region" description="Basic residues" evidence="1">
    <location>
        <begin position="147"/>
        <end position="157"/>
    </location>
</feature>
<dbReference type="EMBL" id="CACVBS010000030">
    <property type="protein sequence ID" value="CAA7260802.1"/>
    <property type="molecule type" value="Genomic_DNA"/>
</dbReference>
<feature type="compositionally biased region" description="Basic and acidic residues" evidence="1">
    <location>
        <begin position="158"/>
        <end position="173"/>
    </location>
</feature>
<feature type="compositionally biased region" description="Basic and acidic residues" evidence="1">
    <location>
        <begin position="218"/>
        <end position="249"/>
    </location>
</feature>
<feature type="region of interest" description="Disordered" evidence="1">
    <location>
        <begin position="212"/>
        <end position="253"/>
    </location>
</feature>
<organism evidence="2 3">
    <name type="scientific">Cyclocybe aegerita</name>
    <name type="common">Black poplar mushroom</name>
    <name type="synonym">Agrocybe aegerita</name>
    <dbReference type="NCBI Taxonomy" id="1973307"/>
    <lineage>
        <taxon>Eukaryota</taxon>
        <taxon>Fungi</taxon>
        <taxon>Dikarya</taxon>
        <taxon>Basidiomycota</taxon>
        <taxon>Agaricomycotina</taxon>
        <taxon>Agaricomycetes</taxon>
        <taxon>Agaricomycetidae</taxon>
        <taxon>Agaricales</taxon>
        <taxon>Agaricineae</taxon>
        <taxon>Bolbitiaceae</taxon>
        <taxon>Cyclocybe</taxon>
    </lineage>
</organism>
<comment type="caution">
    <text evidence="2">The sequence shown here is derived from an EMBL/GenBank/DDBJ whole genome shotgun (WGS) entry which is preliminary data.</text>
</comment>
<evidence type="ECO:0000256" key="1">
    <source>
        <dbReference type="SAM" id="MobiDB-lite"/>
    </source>
</evidence>
<reference evidence="2 3" key="1">
    <citation type="submission" date="2020-01" db="EMBL/GenBank/DDBJ databases">
        <authorList>
            <person name="Gupta K D."/>
        </authorList>
    </citation>
    <scope>NUCLEOTIDE SEQUENCE [LARGE SCALE GENOMIC DNA]</scope>
</reference>
<name>A0A8S0WM90_CYCAE</name>
<feature type="compositionally biased region" description="Basic and acidic residues" evidence="1">
    <location>
        <begin position="14"/>
        <end position="43"/>
    </location>
</feature>
<dbReference type="Proteomes" id="UP000467700">
    <property type="component" value="Unassembled WGS sequence"/>
</dbReference>
<gene>
    <name evidence="2" type="ORF">AAE3_LOCUS2855</name>
</gene>
<feature type="region of interest" description="Disordered" evidence="1">
    <location>
        <begin position="1"/>
        <end position="173"/>
    </location>
</feature>
<accession>A0A8S0WM90</accession>
<proteinExistence type="predicted"/>
<feature type="compositionally biased region" description="Basic and acidic residues" evidence="1">
    <location>
        <begin position="80"/>
        <end position="94"/>
    </location>
</feature>
<dbReference type="AlphaFoldDB" id="A0A8S0WM90"/>
<feature type="region of interest" description="Disordered" evidence="1">
    <location>
        <begin position="326"/>
        <end position="349"/>
    </location>
</feature>
<protein>
    <submittedName>
        <fullName evidence="2">Uncharacterized protein</fullName>
    </submittedName>
</protein>
<feature type="compositionally biased region" description="Polar residues" evidence="1">
    <location>
        <begin position="1"/>
        <end position="13"/>
    </location>
</feature>
<evidence type="ECO:0000313" key="2">
    <source>
        <dbReference type="EMBL" id="CAA7260802.1"/>
    </source>
</evidence>
<keyword evidence="3" id="KW-1185">Reference proteome</keyword>